<keyword evidence="4 7" id="KW-0520">NAD</keyword>
<dbReference type="InterPro" id="IPR029056">
    <property type="entry name" value="Ribokinase-like"/>
</dbReference>
<dbReference type="EC" id="4.2.1.93" evidence="7"/>
<evidence type="ECO:0000313" key="9">
    <source>
        <dbReference type="Proteomes" id="UP000695000"/>
    </source>
</evidence>
<evidence type="ECO:0000256" key="6">
    <source>
        <dbReference type="ARBA" id="ARBA00047472"/>
    </source>
</evidence>
<feature type="binding site" evidence="7">
    <location>
        <position position="145"/>
    </location>
    <ligand>
        <name>(6S)-NADPHX</name>
        <dbReference type="ChEBI" id="CHEBI:64076"/>
    </ligand>
</feature>
<dbReference type="PANTHER" id="PTHR12592">
    <property type="entry name" value="ATP-DEPENDENT (S)-NAD(P)H-HYDRATE DEHYDRATASE FAMILY MEMBER"/>
    <property type="match status" value="1"/>
</dbReference>
<dbReference type="NCBIfam" id="TIGR00196">
    <property type="entry name" value="yjeF_cterm"/>
    <property type="match status" value="1"/>
</dbReference>
<comment type="similarity">
    <text evidence="7">Belongs to the NnrD/CARKD family.</text>
</comment>
<evidence type="ECO:0000256" key="2">
    <source>
        <dbReference type="ARBA" id="ARBA00022840"/>
    </source>
</evidence>
<evidence type="ECO:0000256" key="4">
    <source>
        <dbReference type="ARBA" id="ARBA00023027"/>
    </source>
</evidence>
<feature type="binding site" evidence="7">
    <location>
        <begin position="258"/>
        <end position="267"/>
    </location>
    <ligand>
        <name>ATP</name>
        <dbReference type="ChEBI" id="CHEBI:30616"/>
    </ligand>
</feature>
<proteinExistence type="inferred from homology"/>
<dbReference type="HAMAP" id="MF_01965">
    <property type="entry name" value="NADHX_dehydratase"/>
    <property type="match status" value="1"/>
</dbReference>
<organism evidence="9 10">
    <name type="scientific">Nicrophorus vespilloides</name>
    <name type="common">Boreal carrion beetle</name>
    <dbReference type="NCBI Taxonomy" id="110193"/>
    <lineage>
        <taxon>Eukaryota</taxon>
        <taxon>Metazoa</taxon>
        <taxon>Ecdysozoa</taxon>
        <taxon>Arthropoda</taxon>
        <taxon>Hexapoda</taxon>
        <taxon>Insecta</taxon>
        <taxon>Pterygota</taxon>
        <taxon>Neoptera</taxon>
        <taxon>Endopterygota</taxon>
        <taxon>Coleoptera</taxon>
        <taxon>Polyphaga</taxon>
        <taxon>Staphyliniformia</taxon>
        <taxon>Silphidae</taxon>
        <taxon>Nicrophorinae</taxon>
        <taxon>Nicrophorus</taxon>
    </lineage>
</organism>
<evidence type="ECO:0000259" key="8">
    <source>
        <dbReference type="PROSITE" id="PS51383"/>
    </source>
</evidence>
<dbReference type="PANTHER" id="PTHR12592:SF0">
    <property type="entry name" value="ATP-DEPENDENT (S)-NAD(P)H-HYDRATE DEHYDRATASE"/>
    <property type="match status" value="1"/>
</dbReference>
<dbReference type="GeneID" id="108563047"/>
<dbReference type="Proteomes" id="UP000695000">
    <property type="component" value="Unplaced"/>
</dbReference>
<evidence type="ECO:0000256" key="7">
    <source>
        <dbReference type="HAMAP-Rule" id="MF_03157"/>
    </source>
</evidence>
<comment type="catalytic activity">
    <reaction evidence="6 7">
        <text>(6S)-NADPHX + ATP = ADP + phosphate + NADPH + H(+)</text>
        <dbReference type="Rhea" id="RHEA:32231"/>
        <dbReference type="ChEBI" id="CHEBI:15378"/>
        <dbReference type="ChEBI" id="CHEBI:30616"/>
        <dbReference type="ChEBI" id="CHEBI:43474"/>
        <dbReference type="ChEBI" id="CHEBI:57783"/>
        <dbReference type="ChEBI" id="CHEBI:64076"/>
        <dbReference type="ChEBI" id="CHEBI:456216"/>
        <dbReference type="EC" id="4.2.1.93"/>
    </reaction>
</comment>
<dbReference type="InterPro" id="IPR000631">
    <property type="entry name" value="CARKD"/>
</dbReference>
<dbReference type="RefSeq" id="XP_017777084.1">
    <property type="nucleotide sequence ID" value="XM_017921595.1"/>
</dbReference>
<comment type="cofactor">
    <cofactor evidence="7">
        <name>Mg(2+)</name>
        <dbReference type="ChEBI" id="CHEBI:18420"/>
    </cofactor>
</comment>
<keyword evidence="2 7" id="KW-0067">ATP-binding</keyword>
<gene>
    <name evidence="10" type="primary">LOC108563047</name>
</gene>
<reference evidence="10" key="1">
    <citation type="submission" date="2025-08" db="UniProtKB">
        <authorList>
            <consortium name="RefSeq"/>
        </authorList>
    </citation>
    <scope>IDENTIFICATION</scope>
    <source>
        <tissue evidence="10">Whole Larva</tissue>
    </source>
</reference>
<feature type="domain" description="YjeF C-terminal" evidence="8">
    <location>
        <begin position="44"/>
        <end position="331"/>
    </location>
</feature>
<evidence type="ECO:0000256" key="5">
    <source>
        <dbReference type="ARBA" id="ARBA00023239"/>
    </source>
</evidence>
<evidence type="ECO:0000256" key="3">
    <source>
        <dbReference type="ARBA" id="ARBA00022857"/>
    </source>
</evidence>
<sequence length="337" mass="37812">MSLLLCRVIGKPVIRFVYPANSLLNLSRMTHSEMSNSCLQAKLLERSKKLAPSLSSESKYKGQAGKVGVFGGSFEYTGAPYFASIAALKVGADLSHVFCTREAAGPIKCYSPELIVHPLLDDGEKQFGRIQEWLDKFDVILIGPGLGRKAETFRVIELIINYWRQKRKPMVIDADGLFLITQKPSLLENFEADVILTPNKMEFARLLKLDHPDELPAADPHRFMRDAKWGSRVSVLVKGHLDEMIDCERRMSFCDLGGSGRRCGGQGDILAGSISVFLFWARQFEEDRSFVAAYAACKLVRECNSRGFAKKGRSLVSTDMLEEIHPVFHDNFEVDRN</sequence>
<keyword evidence="5 7" id="KW-0456">Lyase</keyword>
<dbReference type="Pfam" id="PF01256">
    <property type="entry name" value="Carb_kinase"/>
    <property type="match status" value="1"/>
</dbReference>
<protein>
    <recommendedName>
        <fullName evidence="7">ATP-dependent (S)-NAD(P)H-hydrate dehydratase</fullName>
        <ecNumber evidence="7">4.2.1.93</ecNumber>
    </recommendedName>
    <alternativeName>
        <fullName evidence="7">ATP-dependent NAD(P)HX dehydratase</fullName>
    </alternativeName>
</protein>
<feature type="binding site" evidence="7">
    <location>
        <begin position="238"/>
        <end position="242"/>
    </location>
    <ligand>
        <name>ATP</name>
        <dbReference type="ChEBI" id="CHEBI:30616"/>
    </ligand>
</feature>
<dbReference type="PROSITE" id="PS51383">
    <property type="entry name" value="YJEF_C_3"/>
    <property type="match status" value="1"/>
</dbReference>
<dbReference type="CDD" id="cd01171">
    <property type="entry name" value="YXKO-related"/>
    <property type="match status" value="1"/>
</dbReference>
<name>A0ABM1MR84_NICVS</name>
<keyword evidence="3" id="KW-0521">NADP</keyword>
<keyword evidence="7" id="KW-0597">Phosphoprotein</keyword>
<evidence type="ECO:0000313" key="10">
    <source>
        <dbReference type="RefSeq" id="XP_017777084.1"/>
    </source>
</evidence>
<keyword evidence="9" id="KW-1185">Reference proteome</keyword>
<accession>A0ABM1MR84</accession>
<dbReference type="SUPFAM" id="SSF53613">
    <property type="entry name" value="Ribokinase-like"/>
    <property type="match status" value="1"/>
</dbReference>
<comment type="catalytic activity">
    <reaction evidence="7">
        <text>(6S)-NADHX + ATP = ADP + phosphate + NADH + H(+)</text>
        <dbReference type="Rhea" id="RHEA:19017"/>
        <dbReference type="ChEBI" id="CHEBI:15378"/>
        <dbReference type="ChEBI" id="CHEBI:30616"/>
        <dbReference type="ChEBI" id="CHEBI:43474"/>
        <dbReference type="ChEBI" id="CHEBI:57945"/>
        <dbReference type="ChEBI" id="CHEBI:64074"/>
        <dbReference type="ChEBI" id="CHEBI:456216"/>
        <dbReference type="EC" id="4.2.1.93"/>
    </reaction>
</comment>
<feature type="binding site" evidence="7">
    <location>
        <begin position="199"/>
        <end position="205"/>
    </location>
    <ligand>
        <name>(6S)-NADPHX</name>
        <dbReference type="ChEBI" id="CHEBI:64076"/>
    </ligand>
</feature>
<keyword evidence="1 7" id="KW-0547">Nucleotide-binding</keyword>
<dbReference type="Gene3D" id="3.40.1190.20">
    <property type="match status" value="1"/>
</dbReference>
<comment type="function">
    <text evidence="7">Catalyzes the dehydration of the S-form of NAD(P)HX at the expense of ATP, which is converted to ADP. Together with NAD(P)HX epimerase, which catalyzes the epimerization of the S- and R-forms, the enzyme allows the repair of both epimers of NAD(P)HX, a damaged form of NAD(P)H that is a result of enzymatic or heat-dependent hydration.</text>
</comment>
<feature type="binding site" evidence="7">
    <location>
        <position position="268"/>
    </location>
    <ligand>
        <name>(6S)-NADPHX</name>
        <dbReference type="ChEBI" id="CHEBI:64076"/>
    </ligand>
</feature>
<evidence type="ECO:0000256" key="1">
    <source>
        <dbReference type="ARBA" id="ARBA00022741"/>
    </source>
</evidence>